<feature type="compositionally biased region" description="Polar residues" evidence="1">
    <location>
        <begin position="232"/>
        <end position="247"/>
    </location>
</feature>
<accession>A0A1Y1I9F8</accession>
<feature type="compositionally biased region" description="Basic and acidic residues" evidence="1">
    <location>
        <begin position="78"/>
        <end position="89"/>
    </location>
</feature>
<dbReference type="Proteomes" id="UP000054558">
    <property type="component" value="Unassembled WGS sequence"/>
</dbReference>
<dbReference type="PANTHER" id="PTHR35103">
    <property type="entry name" value="OS06G0115700 PROTEIN"/>
    <property type="match status" value="1"/>
</dbReference>
<proteinExistence type="predicted"/>
<feature type="compositionally biased region" description="Acidic residues" evidence="1">
    <location>
        <begin position="304"/>
        <end position="314"/>
    </location>
</feature>
<evidence type="ECO:0000313" key="2">
    <source>
        <dbReference type="EMBL" id="GAQ87604.1"/>
    </source>
</evidence>
<organism evidence="2 3">
    <name type="scientific">Klebsormidium nitens</name>
    <name type="common">Green alga</name>
    <name type="synonym">Ulothrix nitens</name>
    <dbReference type="NCBI Taxonomy" id="105231"/>
    <lineage>
        <taxon>Eukaryota</taxon>
        <taxon>Viridiplantae</taxon>
        <taxon>Streptophyta</taxon>
        <taxon>Klebsormidiophyceae</taxon>
        <taxon>Klebsormidiales</taxon>
        <taxon>Klebsormidiaceae</taxon>
        <taxon>Klebsormidium</taxon>
    </lineage>
</organism>
<dbReference type="EMBL" id="DF237313">
    <property type="protein sequence ID" value="GAQ87604.1"/>
    <property type="molecule type" value="Genomic_DNA"/>
</dbReference>
<feature type="compositionally biased region" description="Acidic residues" evidence="1">
    <location>
        <begin position="280"/>
        <end position="296"/>
    </location>
</feature>
<dbReference type="PANTHER" id="PTHR35103:SF1">
    <property type="entry name" value="OS06G0115700 PROTEIN"/>
    <property type="match status" value="1"/>
</dbReference>
<evidence type="ECO:0000256" key="1">
    <source>
        <dbReference type="SAM" id="MobiDB-lite"/>
    </source>
</evidence>
<feature type="compositionally biased region" description="Acidic residues" evidence="1">
    <location>
        <begin position="121"/>
        <end position="164"/>
    </location>
</feature>
<feature type="region of interest" description="Disordered" evidence="1">
    <location>
        <begin position="78"/>
        <end position="314"/>
    </location>
</feature>
<gene>
    <name evidence="2" type="ORF">KFL_003640060</name>
</gene>
<sequence length="314" mass="34855">MAMTMEHPTKFTFPTLFSKFYGSGLPRPYRYFPDDPAKSRVDPPGTVNGALLEWAAEAHWNMGGLNVTRKKLQGKIEGKLDKLDKEQKKRSSSSAKKSSAKRRRQDPDSDAEDERVLKQLEEEDESQEEESEGEEEEEESDEEGGDLEAHEEGEEALEEEEEEDKPSHIRSRTRSGSKKAKERVRKVLQYPDVEGRRDESTKAESSGPAPAKPAGSSRTRQLRKSAVIATPKSRTSAQTRSGTNLRTPASAKSDAKGPARRSARLTPVALPSASSGESDEKTDDERDFSDGSEDEMAGNNEYPATDDEAEIEDF</sequence>
<evidence type="ECO:0000313" key="3">
    <source>
        <dbReference type="Proteomes" id="UP000054558"/>
    </source>
</evidence>
<dbReference type="OrthoDB" id="1723663at2759"/>
<name>A0A1Y1I9F8_KLENI</name>
<reference evidence="2 3" key="1">
    <citation type="journal article" date="2014" name="Nat. Commun.">
        <title>Klebsormidium flaccidum genome reveals primary factors for plant terrestrial adaptation.</title>
        <authorList>
            <person name="Hori K."/>
            <person name="Maruyama F."/>
            <person name="Fujisawa T."/>
            <person name="Togashi T."/>
            <person name="Yamamoto N."/>
            <person name="Seo M."/>
            <person name="Sato S."/>
            <person name="Yamada T."/>
            <person name="Mori H."/>
            <person name="Tajima N."/>
            <person name="Moriyama T."/>
            <person name="Ikeuchi M."/>
            <person name="Watanabe M."/>
            <person name="Wada H."/>
            <person name="Kobayashi K."/>
            <person name="Saito M."/>
            <person name="Masuda T."/>
            <person name="Sasaki-Sekimoto Y."/>
            <person name="Mashiguchi K."/>
            <person name="Awai K."/>
            <person name="Shimojima M."/>
            <person name="Masuda S."/>
            <person name="Iwai M."/>
            <person name="Nobusawa T."/>
            <person name="Narise T."/>
            <person name="Kondo S."/>
            <person name="Saito H."/>
            <person name="Sato R."/>
            <person name="Murakawa M."/>
            <person name="Ihara Y."/>
            <person name="Oshima-Yamada Y."/>
            <person name="Ohtaka K."/>
            <person name="Satoh M."/>
            <person name="Sonobe K."/>
            <person name="Ishii M."/>
            <person name="Ohtani R."/>
            <person name="Kanamori-Sato M."/>
            <person name="Honoki R."/>
            <person name="Miyazaki D."/>
            <person name="Mochizuki H."/>
            <person name="Umetsu J."/>
            <person name="Higashi K."/>
            <person name="Shibata D."/>
            <person name="Kamiya Y."/>
            <person name="Sato N."/>
            <person name="Nakamura Y."/>
            <person name="Tabata S."/>
            <person name="Ida S."/>
            <person name="Kurokawa K."/>
            <person name="Ohta H."/>
        </authorList>
    </citation>
    <scope>NUCLEOTIDE SEQUENCE [LARGE SCALE GENOMIC DNA]</scope>
    <source>
        <strain evidence="2 3">NIES-2285</strain>
    </source>
</reference>
<feature type="compositionally biased region" description="Basic and acidic residues" evidence="1">
    <location>
        <begin position="193"/>
        <end position="202"/>
    </location>
</feature>
<protein>
    <submittedName>
        <fullName evidence="2">Uncharacterized protein</fullName>
    </submittedName>
</protein>
<keyword evidence="3" id="KW-1185">Reference proteome</keyword>
<feature type="compositionally biased region" description="Basic residues" evidence="1">
    <location>
        <begin position="168"/>
        <end position="186"/>
    </location>
</feature>
<dbReference type="AlphaFoldDB" id="A0A1Y1I9F8"/>
<dbReference type="OMA" id="TMQEGEA"/>